<evidence type="ECO:0000256" key="8">
    <source>
        <dbReference type="ARBA" id="ARBA00023002"/>
    </source>
</evidence>
<evidence type="ECO:0000313" key="16">
    <source>
        <dbReference type="Proteomes" id="UP001432128"/>
    </source>
</evidence>
<evidence type="ECO:0000256" key="3">
    <source>
        <dbReference type="ARBA" id="ARBA00013223"/>
    </source>
</evidence>
<evidence type="ECO:0000256" key="4">
    <source>
        <dbReference type="ARBA" id="ARBA00022630"/>
    </source>
</evidence>
<feature type="binding site" evidence="12">
    <location>
        <begin position="484"/>
        <end position="486"/>
    </location>
    <ligand>
        <name>FAD</name>
        <dbReference type="ChEBI" id="CHEBI:57692"/>
    </ligand>
</feature>
<dbReference type="GO" id="GO:0004324">
    <property type="term" value="F:ferredoxin-NADP+ reductase activity"/>
    <property type="evidence" value="ECO:0007669"/>
    <property type="project" value="UniProtKB-EC"/>
</dbReference>
<evidence type="ECO:0000256" key="9">
    <source>
        <dbReference type="ARBA" id="ARBA00023004"/>
    </source>
</evidence>
<evidence type="ECO:0000313" key="15">
    <source>
        <dbReference type="EMBL" id="WUM21683.1"/>
    </source>
</evidence>
<dbReference type="InterPro" id="IPR017896">
    <property type="entry name" value="4Fe4S_Fe-S-bd"/>
</dbReference>
<dbReference type="Proteomes" id="UP001432128">
    <property type="component" value="Chromosome"/>
</dbReference>
<sequence length="569" mass="60499">MAHVITQPCCNDASCISVCPVNCIHPTPDEPEFVTAEMLYIDPDTCIDCGACIDECPVEAIFPDDQLDTKGERYLQINADYYTDHDVSGGLVPPRKQPPLPQGKELHVAIIGAGPAAFYAAEELVRHSAVRVDMFDRLPTPYGLVRAGVAPDHPSTKGVEKQFAATANKKTFEYFLNVEVGTHVTHDELLAHYSAVIYAVGASTDKKLGVPGEDLPGSIPATEFVAWYNGHPDYADLDFDLSSERAVVVGNGNVALDVARILLTDPDTLATTDIADHAIERMRSSNVTEVVLLGRRGIAQAAYTNAEFLAMGDLPGVDVVIDPAELTLDAASEAGLSDGSLDSTIAAKIRIAREFSERSENAVSQRGETGAAKRVVFRYLVSPVELSADGAEGEAGAVSKLVCVRNALVDGERVGVTPTEETFDIETSIVMRAIGYRGVPVTDLPFDDAHGVVPNAEGRVLAEVDGDVLPGVYVTGWIKRGATGGIGMNRLDGQQTALAVLADFTEGVLAEPSSPREKIAELVSGRGANRIDGSGWKSIDAAEKSAGREAGRRRVKLVRVHELEGAAAG</sequence>
<comment type="similarity">
    <text evidence="2">Belongs to the ferredoxin--NADP reductase type 1 family.</text>
</comment>
<dbReference type="PROSITE" id="PS00198">
    <property type="entry name" value="4FE4S_FER_1"/>
    <property type="match status" value="1"/>
</dbReference>
<dbReference type="SUPFAM" id="SSF54862">
    <property type="entry name" value="4Fe-4S ferredoxins"/>
    <property type="match status" value="1"/>
</dbReference>
<dbReference type="EMBL" id="CP108021">
    <property type="protein sequence ID" value="WUM21683.1"/>
    <property type="molecule type" value="Genomic_DNA"/>
</dbReference>
<evidence type="ECO:0000256" key="12">
    <source>
        <dbReference type="PIRSR" id="PIRSR000362-1"/>
    </source>
</evidence>
<dbReference type="PRINTS" id="PR00419">
    <property type="entry name" value="ADXRDTASE"/>
</dbReference>
<protein>
    <recommendedName>
        <fullName evidence="3">ferredoxin--NADP(+) reductase</fullName>
        <ecNumber evidence="3">1.18.1.2</ecNumber>
    </recommendedName>
</protein>
<gene>
    <name evidence="15" type="ORF">OG579_07875</name>
</gene>
<feature type="binding site" evidence="12">
    <location>
        <position position="116"/>
    </location>
    <ligand>
        <name>FAD</name>
        <dbReference type="ChEBI" id="CHEBI:57692"/>
    </ligand>
</feature>
<dbReference type="PIRSF" id="PIRSF000362">
    <property type="entry name" value="FNR"/>
    <property type="match status" value="1"/>
</dbReference>
<dbReference type="Gene3D" id="3.40.50.720">
    <property type="entry name" value="NAD(P)-binding Rossmann-like Domain"/>
    <property type="match status" value="1"/>
</dbReference>
<dbReference type="RefSeq" id="WP_328858681.1">
    <property type="nucleotide sequence ID" value="NZ_CP108021.1"/>
</dbReference>
<keyword evidence="16" id="KW-1185">Reference proteome</keyword>
<dbReference type="PROSITE" id="PS51379">
    <property type="entry name" value="4FE4S_FER_2"/>
    <property type="match status" value="1"/>
</dbReference>
<keyword evidence="10" id="KW-0411">Iron-sulfur</keyword>
<dbReference type="InterPro" id="IPR021163">
    <property type="entry name" value="Ferredox_Rdtase_adrenod"/>
</dbReference>
<feature type="binding site" evidence="12">
    <location>
        <position position="180"/>
    </location>
    <ligand>
        <name>FAD</name>
        <dbReference type="ChEBI" id="CHEBI:57692"/>
    </ligand>
</feature>
<feature type="domain" description="4Fe-4S ferredoxin-type" evidence="14">
    <location>
        <begin position="37"/>
        <end position="66"/>
    </location>
</feature>
<feature type="binding site" evidence="13">
    <location>
        <begin position="251"/>
        <end position="254"/>
    </location>
    <ligand>
        <name>NADP(+)</name>
        <dbReference type="ChEBI" id="CHEBI:58349"/>
    </ligand>
</feature>
<feature type="binding site" evidence="13">
    <location>
        <position position="484"/>
    </location>
    <ligand>
        <name>NADP(+)</name>
        <dbReference type="ChEBI" id="CHEBI:58349"/>
    </ligand>
</feature>
<evidence type="ECO:0000256" key="11">
    <source>
        <dbReference type="ARBA" id="ARBA00047776"/>
    </source>
</evidence>
<proteinExistence type="inferred from homology"/>
<feature type="binding site" evidence="13">
    <location>
        <position position="307"/>
    </location>
    <ligand>
        <name>NADP(+)</name>
        <dbReference type="ChEBI" id="CHEBI:58349"/>
    </ligand>
</feature>
<evidence type="ECO:0000256" key="10">
    <source>
        <dbReference type="ARBA" id="ARBA00023014"/>
    </source>
</evidence>
<dbReference type="AlphaFoldDB" id="A0AAU4K6L7"/>
<organism evidence="15 16">
    <name type="scientific">Williamsia herbipolensis</name>
    <dbReference type="NCBI Taxonomy" id="1603258"/>
    <lineage>
        <taxon>Bacteria</taxon>
        <taxon>Bacillati</taxon>
        <taxon>Actinomycetota</taxon>
        <taxon>Actinomycetes</taxon>
        <taxon>Mycobacteriales</taxon>
        <taxon>Nocardiaceae</taxon>
        <taxon>Williamsia</taxon>
    </lineage>
</organism>
<dbReference type="EC" id="1.18.1.2" evidence="3"/>
<evidence type="ECO:0000259" key="14">
    <source>
        <dbReference type="PROSITE" id="PS51379"/>
    </source>
</evidence>
<feature type="binding site" evidence="12">
    <location>
        <position position="144"/>
    </location>
    <ligand>
        <name>FAD</name>
        <dbReference type="ChEBI" id="CHEBI:57692"/>
    </ligand>
</feature>
<dbReference type="PANTHER" id="PTHR48467">
    <property type="entry name" value="GLUTAMATE SYNTHASE 1 [NADH], CHLOROPLASTIC-LIKE"/>
    <property type="match status" value="1"/>
</dbReference>
<evidence type="ECO:0000256" key="1">
    <source>
        <dbReference type="ARBA" id="ARBA00001974"/>
    </source>
</evidence>
<dbReference type="InterPro" id="IPR055275">
    <property type="entry name" value="Ferredox_Rdtase"/>
</dbReference>
<keyword evidence="6 12" id="KW-0274">FAD</keyword>
<reference evidence="15 16" key="1">
    <citation type="submission" date="2022-10" db="EMBL/GenBank/DDBJ databases">
        <title>The complete genomes of actinobacterial strains from the NBC collection.</title>
        <authorList>
            <person name="Joergensen T.S."/>
            <person name="Alvarez Arevalo M."/>
            <person name="Sterndorff E.B."/>
            <person name="Faurdal D."/>
            <person name="Vuksanovic O."/>
            <person name="Mourched A.-S."/>
            <person name="Charusanti P."/>
            <person name="Shaw S."/>
            <person name="Blin K."/>
            <person name="Weber T."/>
        </authorList>
    </citation>
    <scope>NUCLEOTIDE SEQUENCE [LARGE SCALE GENOMIC DNA]</scope>
    <source>
        <strain evidence="15 16">NBC_00319</strain>
    </source>
</reference>
<comment type="cofactor">
    <cofactor evidence="1 12">
        <name>FAD</name>
        <dbReference type="ChEBI" id="CHEBI:57692"/>
    </cofactor>
</comment>
<evidence type="ECO:0000256" key="7">
    <source>
        <dbReference type="ARBA" id="ARBA00022857"/>
    </source>
</evidence>
<evidence type="ECO:0000256" key="2">
    <source>
        <dbReference type="ARBA" id="ARBA00008312"/>
    </source>
</evidence>
<keyword evidence="7 13" id="KW-0521">NADP</keyword>
<dbReference type="PANTHER" id="PTHR48467:SF1">
    <property type="entry name" value="GLUTAMATE SYNTHASE 1 [NADH], CHLOROPLASTIC-LIKE"/>
    <property type="match status" value="1"/>
</dbReference>
<feature type="binding site" evidence="12">
    <location>
        <position position="477"/>
    </location>
    <ligand>
        <name>FAD</name>
        <dbReference type="ChEBI" id="CHEBI:57692"/>
    </ligand>
</feature>
<feature type="binding site" evidence="13">
    <location>
        <begin position="295"/>
        <end position="296"/>
    </location>
    <ligand>
        <name>NADP(+)</name>
        <dbReference type="ChEBI" id="CHEBI:58349"/>
    </ligand>
</feature>
<comment type="catalytic activity">
    <reaction evidence="11">
        <text>2 reduced [2Fe-2S]-[ferredoxin] + NADP(+) + H(+) = 2 oxidized [2Fe-2S]-[ferredoxin] + NADPH</text>
        <dbReference type="Rhea" id="RHEA:20125"/>
        <dbReference type="Rhea" id="RHEA-COMP:10000"/>
        <dbReference type="Rhea" id="RHEA-COMP:10001"/>
        <dbReference type="ChEBI" id="CHEBI:15378"/>
        <dbReference type="ChEBI" id="CHEBI:33737"/>
        <dbReference type="ChEBI" id="CHEBI:33738"/>
        <dbReference type="ChEBI" id="CHEBI:57783"/>
        <dbReference type="ChEBI" id="CHEBI:58349"/>
        <dbReference type="EC" id="1.18.1.2"/>
    </reaction>
</comment>
<keyword evidence="5" id="KW-0479">Metal-binding</keyword>
<dbReference type="InterPro" id="IPR023753">
    <property type="entry name" value="FAD/NAD-binding_dom"/>
</dbReference>
<dbReference type="GO" id="GO:0051536">
    <property type="term" value="F:iron-sulfur cluster binding"/>
    <property type="evidence" value="ECO:0007669"/>
    <property type="project" value="UniProtKB-KW"/>
</dbReference>
<dbReference type="Gene3D" id="3.50.50.60">
    <property type="entry name" value="FAD/NAD(P)-binding domain"/>
    <property type="match status" value="1"/>
</dbReference>
<dbReference type="InterPro" id="IPR036188">
    <property type="entry name" value="FAD/NAD-bd_sf"/>
</dbReference>
<name>A0AAU4K6L7_9NOCA</name>
<evidence type="ECO:0000256" key="13">
    <source>
        <dbReference type="PIRSR" id="PIRSR000362-2"/>
    </source>
</evidence>
<dbReference type="InterPro" id="IPR017900">
    <property type="entry name" value="4Fe4S_Fe_S_CS"/>
</dbReference>
<dbReference type="GO" id="GO:0046872">
    <property type="term" value="F:metal ion binding"/>
    <property type="evidence" value="ECO:0007669"/>
    <property type="project" value="UniProtKB-KW"/>
</dbReference>
<keyword evidence="9" id="KW-0408">Iron</keyword>
<dbReference type="SUPFAM" id="SSF51971">
    <property type="entry name" value="Nucleotide-binding domain"/>
    <property type="match status" value="1"/>
</dbReference>
<dbReference type="Gene3D" id="3.30.70.20">
    <property type="match status" value="1"/>
</dbReference>
<keyword evidence="4" id="KW-0285">Flavoprotein</keyword>
<evidence type="ECO:0000256" key="5">
    <source>
        <dbReference type="ARBA" id="ARBA00022723"/>
    </source>
</evidence>
<dbReference type="Pfam" id="PF07992">
    <property type="entry name" value="Pyr_redox_2"/>
    <property type="match status" value="1"/>
</dbReference>
<dbReference type="Pfam" id="PF00037">
    <property type="entry name" value="Fer4"/>
    <property type="match status" value="1"/>
</dbReference>
<dbReference type="KEGG" id="whr:OG579_07875"/>
<keyword evidence="8" id="KW-0560">Oxidoreductase</keyword>
<accession>A0AAU4K6L7</accession>
<evidence type="ECO:0000256" key="6">
    <source>
        <dbReference type="ARBA" id="ARBA00022827"/>
    </source>
</evidence>